<dbReference type="AlphaFoldDB" id="A0A2T4JJE0"/>
<evidence type="ECO:0000313" key="3">
    <source>
        <dbReference type="Proteomes" id="UP000241899"/>
    </source>
</evidence>
<reference evidence="2 3" key="1">
    <citation type="submission" date="2018-03" db="EMBL/GenBank/DDBJ databases">
        <title>Rhodobacter veldkampii.</title>
        <authorList>
            <person name="Meyer T.E."/>
            <person name="Miller S."/>
            <person name="Lodha T."/>
            <person name="Gandham S."/>
            <person name="Chintalapati S."/>
            <person name="Chintalapati V.R."/>
        </authorList>
    </citation>
    <scope>NUCLEOTIDE SEQUENCE [LARGE SCALE GENOMIC DNA]</scope>
    <source>
        <strain evidence="2 3">DSM 11550</strain>
    </source>
</reference>
<sequence length="174" mass="18286">MRGFEPAAGLLRERIRAAGETRGFAVSRLLTHWAEVVGEDIAARTRPVKVGYAKGGFGATLTLLTTGAAAPMVQMDLPRIRDKVNACYGYNAISRVVLTQTAPMGFAEGQAQFASAPRPSPPAPDPALRRKAEATAGGVGDPGLRAALELLAEHVLSRAATEPRSNIAPETKKG</sequence>
<evidence type="ECO:0000313" key="2">
    <source>
        <dbReference type="EMBL" id="PTE18031.1"/>
    </source>
</evidence>
<name>A0A2T4JJE0_9RHOB</name>
<gene>
    <name evidence="2" type="ORF">C5F46_06535</name>
</gene>
<dbReference type="Proteomes" id="UP000241899">
    <property type="component" value="Unassembled WGS sequence"/>
</dbReference>
<dbReference type="EMBL" id="PZKF01000011">
    <property type="protein sequence ID" value="PTE18031.1"/>
    <property type="molecule type" value="Genomic_DNA"/>
</dbReference>
<protein>
    <submittedName>
        <fullName evidence="2">DUF721 domain-containing protein</fullName>
    </submittedName>
</protein>
<comment type="caution">
    <text evidence="2">The sequence shown here is derived from an EMBL/GenBank/DDBJ whole genome shotgun (WGS) entry which is preliminary data.</text>
</comment>
<dbReference type="Pfam" id="PF05258">
    <property type="entry name" value="DciA"/>
    <property type="match status" value="1"/>
</dbReference>
<feature type="region of interest" description="Disordered" evidence="1">
    <location>
        <begin position="111"/>
        <end position="140"/>
    </location>
</feature>
<evidence type="ECO:0000256" key="1">
    <source>
        <dbReference type="SAM" id="MobiDB-lite"/>
    </source>
</evidence>
<keyword evidence="3" id="KW-1185">Reference proteome</keyword>
<proteinExistence type="predicted"/>
<accession>A0A2T4JJE0</accession>
<dbReference type="InterPro" id="IPR007922">
    <property type="entry name" value="DciA-like"/>
</dbReference>
<organism evidence="2 3">
    <name type="scientific">Phaeovulum veldkampii DSM 11550</name>
    <dbReference type="NCBI Taxonomy" id="1185920"/>
    <lineage>
        <taxon>Bacteria</taxon>
        <taxon>Pseudomonadati</taxon>
        <taxon>Pseudomonadota</taxon>
        <taxon>Alphaproteobacteria</taxon>
        <taxon>Rhodobacterales</taxon>
        <taxon>Paracoccaceae</taxon>
        <taxon>Phaeovulum</taxon>
    </lineage>
</organism>
<dbReference type="OrthoDB" id="7160947at2"/>